<evidence type="ECO:0000313" key="5">
    <source>
        <dbReference type="Proteomes" id="UP000003704"/>
    </source>
</evidence>
<evidence type="ECO:0000313" key="4">
    <source>
        <dbReference type="EMBL" id="EIT71228.1"/>
    </source>
</evidence>
<dbReference type="InterPro" id="IPR013658">
    <property type="entry name" value="SGL"/>
</dbReference>
<evidence type="ECO:0000259" key="3">
    <source>
        <dbReference type="Pfam" id="PF08450"/>
    </source>
</evidence>
<dbReference type="Proteomes" id="UP000003704">
    <property type="component" value="Unassembled WGS sequence"/>
</dbReference>
<dbReference type="Gene3D" id="2.120.10.30">
    <property type="entry name" value="TolB, C-terminal domain"/>
    <property type="match status" value="1"/>
</dbReference>
<protein>
    <submittedName>
        <fullName evidence="4">SMP-30/Gluconolaconase/LRE domain protein</fullName>
    </submittedName>
</protein>
<dbReference type="AlphaFoldDB" id="I8TC58"/>
<dbReference type="InterPro" id="IPR051262">
    <property type="entry name" value="SMP-30/CGR1_Lactonase"/>
</dbReference>
<dbReference type="PANTHER" id="PTHR47572:SF4">
    <property type="entry name" value="LACTONASE DRP35"/>
    <property type="match status" value="1"/>
</dbReference>
<feature type="chain" id="PRO_5003714050" evidence="2">
    <location>
        <begin position="26"/>
        <end position="321"/>
    </location>
</feature>
<evidence type="ECO:0000256" key="1">
    <source>
        <dbReference type="ARBA" id="ARBA00022801"/>
    </source>
</evidence>
<evidence type="ECO:0000256" key="2">
    <source>
        <dbReference type="SAM" id="SignalP"/>
    </source>
</evidence>
<keyword evidence="2" id="KW-0732">Signal</keyword>
<proteinExistence type="predicted"/>
<feature type="signal peptide" evidence="2">
    <location>
        <begin position="1"/>
        <end position="25"/>
    </location>
</feature>
<reference evidence="4 5" key="1">
    <citation type="journal article" date="2012" name="J. Bacteriol.">
        <title>Genome Sequence of n-Alkane-Degrading Hydrocarboniphaga effusa Strain AP103T (ATCC BAA-332T).</title>
        <authorList>
            <person name="Chang H.K."/>
            <person name="Zylstra G.J."/>
            <person name="Chae J.C."/>
        </authorList>
    </citation>
    <scope>NUCLEOTIDE SEQUENCE [LARGE SCALE GENOMIC DNA]</scope>
    <source>
        <strain evidence="4 5">AP103</strain>
    </source>
</reference>
<dbReference type="STRING" id="1172194.WQQ_13650"/>
<name>I8TC58_9GAMM</name>
<dbReference type="EMBL" id="AKGD01000001">
    <property type="protein sequence ID" value="EIT71228.1"/>
    <property type="molecule type" value="Genomic_DNA"/>
</dbReference>
<keyword evidence="1" id="KW-0378">Hydrolase</keyword>
<dbReference type="GO" id="GO:0016787">
    <property type="term" value="F:hydrolase activity"/>
    <property type="evidence" value="ECO:0007669"/>
    <property type="project" value="UniProtKB-KW"/>
</dbReference>
<accession>I8TC58</accession>
<dbReference type="InterPro" id="IPR011042">
    <property type="entry name" value="6-blade_b-propeller_TolB-like"/>
</dbReference>
<dbReference type="SUPFAM" id="SSF63829">
    <property type="entry name" value="Calcium-dependent phosphotriesterase"/>
    <property type="match status" value="1"/>
</dbReference>
<comment type="caution">
    <text evidence="4">The sequence shown here is derived from an EMBL/GenBank/DDBJ whole genome shotgun (WGS) entry which is preliminary data.</text>
</comment>
<organism evidence="4 5">
    <name type="scientific">Hydrocarboniphaga effusa AP103</name>
    <dbReference type="NCBI Taxonomy" id="1172194"/>
    <lineage>
        <taxon>Bacteria</taxon>
        <taxon>Pseudomonadati</taxon>
        <taxon>Pseudomonadota</taxon>
        <taxon>Gammaproteobacteria</taxon>
        <taxon>Nevskiales</taxon>
        <taxon>Nevskiaceae</taxon>
        <taxon>Hydrocarboniphaga</taxon>
    </lineage>
</organism>
<gene>
    <name evidence="4" type="ORF">WQQ_13650</name>
</gene>
<dbReference type="Pfam" id="PF08450">
    <property type="entry name" value="SGL"/>
    <property type="match status" value="1"/>
</dbReference>
<dbReference type="PANTHER" id="PTHR47572">
    <property type="entry name" value="LIPOPROTEIN-RELATED"/>
    <property type="match status" value="1"/>
</dbReference>
<sequence>MVSSRPRALALAVAVLAMSHAASSAADPDPVTPTIAGVVAGGIKIRLIKDGLNGSEGPIAQPDGSLLFTETRANRIVHVGLDDKIGSFLENSNGSNGLAYAPGGELVSVQTAKASVGVVYPKDKAKVWVDGFEATPLRRPNDLVIDRKGGVYFTDPGPFRKADEPASPTAVYYRTPAGELRRIATDITWPNGIQLSPEERVLYVADTHGEFVIAYDVADDGSVSNRRNFARLQGWNKPENGNGSSGADGLAVDSLGRLYVASSAGIEVFDAAGKALGVIPIPGQTQNLAFAGPDKKTLYVVGGGKLYRFAVLTPGLSTRAK</sequence>
<keyword evidence="5" id="KW-1185">Reference proteome</keyword>
<feature type="domain" description="SMP-30/Gluconolactonase/LRE-like region" evidence="3">
    <location>
        <begin position="55"/>
        <end position="301"/>
    </location>
</feature>
<dbReference type="PATRIC" id="fig|1172194.4.peg.1312"/>